<reference evidence="2 3" key="1">
    <citation type="submission" date="2018-05" db="EMBL/GenBank/DDBJ databases">
        <title>Complete Genome Sequences of Extremely Thermoacidophilic, Metal-Mobilizing Type-Strain Members of the Archaeal Family Sulfolobaceae: Acidianus brierleyi DSM-1651T, Acidianus sulfidivorans DSM-18786T, Metallosphaera hakonensis DSM-7519T, and Metallosphaera prunae DSM-10039T.</title>
        <authorList>
            <person name="Counts J.A."/>
            <person name="Kelly R.M."/>
        </authorList>
    </citation>
    <scope>NUCLEOTIDE SEQUENCE [LARGE SCALE GENOMIC DNA]</scope>
    <source>
        <strain evidence="2 3">DSM 1651</strain>
    </source>
</reference>
<dbReference type="AlphaFoldDB" id="A0A2U9IG25"/>
<dbReference type="RefSeq" id="WP_110270872.1">
    <property type="nucleotide sequence ID" value="NZ_CP029289.2"/>
</dbReference>
<evidence type="ECO:0000313" key="2">
    <source>
        <dbReference type="EMBL" id="AWR94991.1"/>
    </source>
</evidence>
<accession>A0A2U9IG25</accession>
<organism evidence="2 3">
    <name type="scientific">Acidianus brierleyi</name>
    <dbReference type="NCBI Taxonomy" id="41673"/>
    <lineage>
        <taxon>Archaea</taxon>
        <taxon>Thermoproteota</taxon>
        <taxon>Thermoprotei</taxon>
        <taxon>Sulfolobales</taxon>
        <taxon>Sulfolobaceae</taxon>
        <taxon>Acidianus</taxon>
    </lineage>
</organism>
<gene>
    <name evidence="2" type="ORF">DFR85_10675</name>
</gene>
<feature type="compositionally biased region" description="Basic and acidic residues" evidence="1">
    <location>
        <begin position="1"/>
        <end position="14"/>
    </location>
</feature>
<protein>
    <submittedName>
        <fullName evidence="2">Uncharacterized protein</fullName>
    </submittedName>
</protein>
<dbReference type="EMBL" id="CP029289">
    <property type="protein sequence ID" value="AWR94991.1"/>
    <property type="molecule type" value="Genomic_DNA"/>
</dbReference>
<evidence type="ECO:0000256" key="1">
    <source>
        <dbReference type="SAM" id="MobiDB-lite"/>
    </source>
</evidence>
<evidence type="ECO:0000313" key="3">
    <source>
        <dbReference type="Proteomes" id="UP000248044"/>
    </source>
</evidence>
<dbReference type="Proteomes" id="UP000248044">
    <property type="component" value="Chromosome"/>
</dbReference>
<name>A0A2U9IG25_9CREN</name>
<proteinExistence type="predicted"/>
<sequence length="261" mass="29890">MPKKKKNEDKAKSEKSKKKSSSKEKFIDPEKLLDEYLDEAIVSLNISYLGLDRDEYKELIKEPFTAAVGQVKSKPKLSTILNRLLANRDGLMEFLAIKLAKIKEISTMNDSQLEFLVYNTKKAIISLIQPLYHEVLKRNRSDLMDILRYNWDLYGIRSPIKCSKCGFNSIMPDFSCKVCGYVMSMKEVKSQIDVINILKDLSNIDPESFKEILSAGYFYYTAEGPIAPSKLKPEPGYLFFEIILNSNEKKTLSSIHSTQQT</sequence>
<feature type="region of interest" description="Disordered" evidence="1">
    <location>
        <begin position="1"/>
        <end position="25"/>
    </location>
</feature>
<dbReference type="OrthoDB" id="18600at2157"/>
<keyword evidence="3" id="KW-1185">Reference proteome</keyword>
<dbReference type="GeneID" id="36832625"/>
<dbReference type="KEGG" id="abri:DFR85_10675"/>